<evidence type="ECO:0000313" key="7">
    <source>
        <dbReference type="Proteomes" id="UP001519287"/>
    </source>
</evidence>
<dbReference type="RefSeq" id="WP_209977791.1">
    <property type="nucleotide sequence ID" value="NZ_JAGGLB010000040.1"/>
</dbReference>
<dbReference type="SMART" id="SM00283">
    <property type="entry name" value="MA"/>
    <property type="match status" value="1"/>
</dbReference>
<dbReference type="PRINTS" id="PR00260">
    <property type="entry name" value="CHEMTRNSDUCR"/>
</dbReference>
<proteinExistence type="inferred from homology"/>
<feature type="domain" description="Methyl-accepting transducer" evidence="5">
    <location>
        <begin position="210"/>
        <end position="460"/>
    </location>
</feature>
<reference evidence="6 7" key="1">
    <citation type="submission" date="2021-03" db="EMBL/GenBank/DDBJ databases">
        <title>Genomic Encyclopedia of Type Strains, Phase IV (KMG-IV): sequencing the most valuable type-strain genomes for metagenomic binning, comparative biology and taxonomic classification.</title>
        <authorList>
            <person name="Goeker M."/>
        </authorList>
    </citation>
    <scope>NUCLEOTIDE SEQUENCE [LARGE SCALE GENOMIC DNA]</scope>
    <source>
        <strain evidence="6 7">DSM 26048</strain>
    </source>
</reference>
<dbReference type="SUPFAM" id="SSF58104">
    <property type="entry name" value="Methyl-accepting chemotaxis protein (MCP) signaling domain"/>
    <property type="match status" value="1"/>
</dbReference>
<accession>A0ABS4J7Q3</accession>
<dbReference type="PROSITE" id="PS50111">
    <property type="entry name" value="CHEMOTAXIS_TRANSDUC_2"/>
    <property type="match status" value="1"/>
</dbReference>
<gene>
    <name evidence="6" type="ORF">J2Z66_007512</name>
</gene>
<evidence type="ECO:0000313" key="6">
    <source>
        <dbReference type="EMBL" id="MBP1995870.1"/>
    </source>
</evidence>
<dbReference type="InterPro" id="IPR004089">
    <property type="entry name" value="MCPsignal_dom"/>
</dbReference>
<feature type="transmembrane region" description="Helical" evidence="4">
    <location>
        <begin position="145"/>
        <end position="165"/>
    </location>
</feature>
<comment type="similarity">
    <text evidence="2">Belongs to the methyl-accepting chemotaxis (MCP) protein family.</text>
</comment>
<evidence type="ECO:0000256" key="4">
    <source>
        <dbReference type="SAM" id="Phobius"/>
    </source>
</evidence>
<keyword evidence="7" id="KW-1185">Reference proteome</keyword>
<name>A0ABS4J7Q3_9BACL</name>
<keyword evidence="4" id="KW-1133">Transmembrane helix</keyword>
<sequence length="493" mass="54344">MHSEVLYRKNKLLVRILWGMFGLGVAGEVMAETEAQALAILLIAGGITCLRITFLTYARKLEIYIKYIISFSLALLTYFMISSTLSINTYLMVYLSLGIISLYNNYKATLTSAILGIVLTNYLFFQDTFRYAPELFGSQRDDSIIFFNLFLIMVSASMVASARFGQNLQKEVADQRLSIEKEKKRVELLLTEVTRSIQSLDVFSSGLKNNMSAAGTISGELTTTFNEVGISIESQTRSVSDIHDAIQSVEQVVGTVVEASSAMRSLSANTANHTQQGSLQAQSLEKEMAQVYDIIDRTSNLMNELNEQNARISDIVVTIREISNQTNLLSLNAAIEAARAGEQGRGFAVVSSEVRKLAEHAQTSTEEITSILETIQHKTQEASDEVQRGQEAVRISLAASGRVSGLIHEVGGNTVEVDEQSIRMEKAIRDMQAAYLKIADAMTSVAGAAEQNMASVEEITAGFDQQDSRLQQIMESFTHLDNQIRSLSETSKL</sequence>
<evidence type="ECO:0000256" key="1">
    <source>
        <dbReference type="ARBA" id="ARBA00023224"/>
    </source>
</evidence>
<comment type="caution">
    <text evidence="6">The sequence shown here is derived from an EMBL/GenBank/DDBJ whole genome shotgun (WGS) entry which is preliminary data.</text>
</comment>
<organism evidence="6 7">
    <name type="scientific">Paenibacillus eucommiae</name>
    <dbReference type="NCBI Taxonomy" id="1355755"/>
    <lineage>
        <taxon>Bacteria</taxon>
        <taxon>Bacillati</taxon>
        <taxon>Bacillota</taxon>
        <taxon>Bacilli</taxon>
        <taxon>Bacillales</taxon>
        <taxon>Paenibacillaceae</taxon>
        <taxon>Paenibacillus</taxon>
    </lineage>
</organism>
<dbReference type="InterPro" id="IPR004090">
    <property type="entry name" value="Chemotax_Me-accpt_rcpt"/>
</dbReference>
<evidence type="ECO:0000256" key="3">
    <source>
        <dbReference type="PROSITE-ProRule" id="PRU00284"/>
    </source>
</evidence>
<evidence type="ECO:0000256" key="2">
    <source>
        <dbReference type="ARBA" id="ARBA00029447"/>
    </source>
</evidence>
<keyword evidence="1 3" id="KW-0807">Transducer</keyword>
<dbReference type="Gene3D" id="1.10.287.950">
    <property type="entry name" value="Methyl-accepting chemotaxis protein"/>
    <property type="match status" value="1"/>
</dbReference>
<dbReference type="PANTHER" id="PTHR32089:SF112">
    <property type="entry name" value="LYSOZYME-LIKE PROTEIN-RELATED"/>
    <property type="match status" value="1"/>
</dbReference>
<dbReference type="Proteomes" id="UP001519287">
    <property type="component" value="Unassembled WGS sequence"/>
</dbReference>
<feature type="transmembrane region" description="Helical" evidence="4">
    <location>
        <begin position="37"/>
        <end position="57"/>
    </location>
</feature>
<keyword evidence="4" id="KW-0812">Transmembrane</keyword>
<feature type="transmembrane region" description="Helical" evidence="4">
    <location>
        <begin position="108"/>
        <end position="125"/>
    </location>
</feature>
<feature type="transmembrane region" description="Helical" evidence="4">
    <location>
        <begin position="12"/>
        <end position="31"/>
    </location>
</feature>
<keyword evidence="4" id="KW-0472">Membrane</keyword>
<dbReference type="Pfam" id="PF00015">
    <property type="entry name" value="MCPsignal"/>
    <property type="match status" value="1"/>
</dbReference>
<dbReference type="PANTHER" id="PTHR32089">
    <property type="entry name" value="METHYL-ACCEPTING CHEMOTAXIS PROTEIN MCPB"/>
    <property type="match status" value="1"/>
</dbReference>
<protein>
    <submittedName>
        <fullName evidence="6">Methyl-accepting chemotaxis protein</fullName>
    </submittedName>
</protein>
<dbReference type="EMBL" id="JAGGLB010000040">
    <property type="protein sequence ID" value="MBP1995870.1"/>
    <property type="molecule type" value="Genomic_DNA"/>
</dbReference>
<evidence type="ECO:0000259" key="5">
    <source>
        <dbReference type="PROSITE" id="PS50111"/>
    </source>
</evidence>